<evidence type="ECO:0000256" key="7">
    <source>
        <dbReference type="ARBA" id="ARBA00022833"/>
    </source>
</evidence>
<dbReference type="PANTHER" id="PTHR11733:SF224">
    <property type="entry name" value="NEPRILYSIN-2"/>
    <property type="match status" value="1"/>
</dbReference>
<evidence type="ECO:0000313" key="12">
    <source>
        <dbReference type="RefSeq" id="XP_017773210.1"/>
    </source>
</evidence>
<evidence type="ECO:0000256" key="6">
    <source>
        <dbReference type="ARBA" id="ARBA00022801"/>
    </source>
</evidence>
<comment type="similarity">
    <text evidence="3">Belongs to the peptidase M13 family.</text>
</comment>
<dbReference type="Proteomes" id="UP000695000">
    <property type="component" value="Unplaced"/>
</dbReference>
<dbReference type="Pfam" id="PF05649">
    <property type="entry name" value="Peptidase_M13_N"/>
    <property type="match status" value="1"/>
</dbReference>
<feature type="domain" description="Peptidase M13 C-terminal" evidence="9">
    <location>
        <begin position="537"/>
        <end position="738"/>
    </location>
</feature>
<dbReference type="CDD" id="cd08662">
    <property type="entry name" value="M13"/>
    <property type="match status" value="1"/>
</dbReference>
<evidence type="ECO:0000256" key="4">
    <source>
        <dbReference type="ARBA" id="ARBA00022670"/>
    </source>
</evidence>
<reference evidence="12" key="1">
    <citation type="submission" date="2025-08" db="UniProtKB">
        <authorList>
            <consortium name="RefSeq"/>
        </authorList>
    </citation>
    <scope>IDENTIFICATION</scope>
    <source>
        <tissue evidence="12">Whole Larva</tissue>
    </source>
</reference>
<evidence type="ECO:0000256" key="2">
    <source>
        <dbReference type="ARBA" id="ARBA00004401"/>
    </source>
</evidence>
<keyword evidence="7" id="KW-0862">Zinc</keyword>
<dbReference type="InterPro" id="IPR042089">
    <property type="entry name" value="Peptidase_M13_dom_2"/>
</dbReference>
<dbReference type="Gene3D" id="3.40.390.10">
    <property type="entry name" value="Collagenase (Catalytic Domain)"/>
    <property type="match status" value="1"/>
</dbReference>
<dbReference type="InterPro" id="IPR008753">
    <property type="entry name" value="Peptidase_M13_N"/>
</dbReference>
<sequence length="741" mass="85471">MSVIILKAAVSAGFLYAFLNSFLNLLEKPEHVHNINFTEINKTATLDDLQPNEFEFFRDNKECTHKDCVITAAEYLANMNQRIDPCEDFYEFACGNYARHNTIPDDKHIINELYKVKHQADSDLKEILEEPISDEDPKHFKYLKKYYKYCMDEGLGEIYFLEKIDERGRTTIQMILDDVGGWPVLGNKNVNNWEDVIYALNEYGFYPEYFFTLSLDTDYVNNTKRSLSISAPKTTIKRDALVKGIGDKNVDNYFTYMKDVVELIGAGPDYKEQLKSSLQLEIALQNATKSPTEIFENITALYNLFTIKQLDENFPGFPWLRYLKAMLPIDLMIDEDTEIILTEPKYAKELIKLLMDTPKTTIINYLLWRAVFDVVPYLDSSVRSSLQTLYYKILGNESKSPRSTECIENLQGLNILVGALYVRKKFDIKSRDTARALTKSIKSTFKTILSRTDWPETERMKAIEKVEAVYEHVGFSDELMNDEILDSAFGKLDQDADDFLLLNLKKMAFQRDFDFRMLNRPVDRSSWLEQRGAAEANAYYKIDRNSIIVPAAILQGNYFNSHFPMYVNYGAIGSVIGHEISHGFDGLGHQFDKAGNLINWWSKEAEQIFQEKKDCIINQYSSYTINGSKINGELTVNENIADFGGAKTSYIGYIRWMRKYGPDMKLPGLNYTDKQMYWLSLANIWCANERPESLKFSLLTDVHAPSKFRVNGPLRNIPMFAADFKCPHGSRMNPIDKCTPW</sequence>
<dbReference type="RefSeq" id="XP_017773210.1">
    <property type="nucleotide sequence ID" value="XM_017917721.1"/>
</dbReference>
<gene>
    <name evidence="12" type="primary">LOC108560258</name>
</gene>
<dbReference type="InterPro" id="IPR024079">
    <property type="entry name" value="MetalloPept_cat_dom_sf"/>
</dbReference>
<name>A0ABM1MF60_NICVS</name>
<evidence type="ECO:0000259" key="9">
    <source>
        <dbReference type="Pfam" id="PF01431"/>
    </source>
</evidence>
<evidence type="ECO:0000256" key="1">
    <source>
        <dbReference type="ARBA" id="ARBA00001947"/>
    </source>
</evidence>
<keyword evidence="6" id="KW-0378">Hydrolase</keyword>
<evidence type="ECO:0000256" key="8">
    <source>
        <dbReference type="ARBA" id="ARBA00023049"/>
    </source>
</evidence>
<dbReference type="PRINTS" id="PR00786">
    <property type="entry name" value="NEPRILYSIN"/>
</dbReference>
<dbReference type="InterPro" id="IPR018497">
    <property type="entry name" value="Peptidase_M13_C"/>
</dbReference>
<dbReference type="InterPro" id="IPR000718">
    <property type="entry name" value="Peptidase_M13"/>
</dbReference>
<evidence type="ECO:0000256" key="3">
    <source>
        <dbReference type="ARBA" id="ARBA00007357"/>
    </source>
</evidence>
<organism evidence="11 12">
    <name type="scientific">Nicrophorus vespilloides</name>
    <name type="common">Boreal carrion beetle</name>
    <dbReference type="NCBI Taxonomy" id="110193"/>
    <lineage>
        <taxon>Eukaryota</taxon>
        <taxon>Metazoa</taxon>
        <taxon>Ecdysozoa</taxon>
        <taxon>Arthropoda</taxon>
        <taxon>Hexapoda</taxon>
        <taxon>Insecta</taxon>
        <taxon>Pterygota</taxon>
        <taxon>Neoptera</taxon>
        <taxon>Endopterygota</taxon>
        <taxon>Coleoptera</taxon>
        <taxon>Polyphaga</taxon>
        <taxon>Staphyliniformia</taxon>
        <taxon>Silphidae</taxon>
        <taxon>Nicrophorinae</taxon>
        <taxon>Nicrophorus</taxon>
    </lineage>
</organism>
<dbReference type="SUPFAM" id="SSF55486">
    <property type="entry name" value="Metalloproteases ('zincins'), catalytic domain"/>
    <property type="match status" value="1"/>
</dbReference>
<feature type="domain" description="Peptidase M13 N-terminal" evidence="10">
    <location>
        <begin position="85"/>
        <end position="475"/>
    </location>
</feature>
<evidence type="ECO:0000259" key="10">
    <source>
        <dbReference type="Pfam" id="PF05649"/>
    </source>
</evidence>
<proteinExistence type="inferred from homology"/>
<comment type="subcellular location">
    <subcellularLocation>
        <location evidence="2">Cell membrane</location>
        <topology evidence="2">Single-pass type II membrane protein</topology>
    </subcellularLocation>
</comment>
<keyword evidence="11" id="KW-1185">Reference proteome</keyword>
<dbReference type="Gene3D" id="1.10.1380.10">
    <property type="entry name" value="Neutral endopeptidase , domain2"/>
    <property type="match status" value="1"/>
</dbReference>
<keyword evidence="5" id="KW-0479">Metal-binding</keyword>
<evidence type="ECO:0000256" key="5">
    <source>
        <dbReference type="ARBA" id="ARBA00022723"/>
    </source>
</evidence>
<comment type="cofactor">
    <cofactor evidence="1">
        <name>Zn(2+)</name>
        <dbReference type="ChEBI" id="CHEBI:29105"/>
    </cofactor>
</comment>
<keyword evidence="8" id="KW-0482">Metalloprotease</keyword>
<dbReference type="Pfam" id="PF01431">
    <property type="entry name" value="Peptidase_M13"/>
    <property type="match status" value="1"/>
</dbReference>
<keyword evidence="4" id="KW-0645">Protease</keyword>
<dbReference type="PROSITE" id="PS51885">
    <property type="entry name" value="NEPRILYSIN"/>
    <property type="match status" value="1"/>
</dbReference>
<evidence type="ECO:0000313" key="11">
    <source>
        <dbReference type="Proteomes" id="UP000695000"/>
    </source>
</evidence>
<protein>
    <submittedName>
        <fullName evidence="12">Membrane metallo-endopeptidase-like 1</fullName>
    </submittedName>
</protein>
<dbReference type="PANTHER" id="PTHR11733">
    <property type="entry name" value="ZINC METALLOPROTEASE FAMILY M13 NEPRILYSIN-RELATED"/>
    <property type="match status" value="1"/>
</dbReference>
<dbReference type="GeneID" id="108560258"/>
<accession>A0ABM1MF60</accession>